<evidence type="ECO:0008006" key="4">
    <source>
        <dbReference type="Google" id="ProtNLM"/>
    </source>
</evidence>
<keyword evidence="1" id="KW-0812">Transmembrane</keyword>
<sequence>MQRQTILSYFLFFLLATCIVLLLHGWLSGFELQLPFTIDEQLAFITLPLEQLQEGLFLLPVEVDYPVYEQLFNAKEWQFSPLYSLLFSWGWVVALSLLLALVGAMKREQWMGASLIAVLYYALSSLPLLKLRLPFPTIALVIGMSVATPALLWWMQKRKPRSSFLQRFIVFFTLHAAFLALIMLRSTYPAPLAFAAHFSLWVPLSIALIFIFLISAQIPYALLALTGRSEAADTQSNLKHFSWFTLLYLLNLGLLLAQHMHWFSTDWALIHTNVWMLLALTAGFFFIDKSPAWRKICPTPSQSKALYLVLATISVGVQAYAYQIGEASLQKAFQVVVLLSFSVFGLVTWLYVFVNYRRSQSANLYDILYQDESQHAIPNYLARGIAFFIITILVYTGYLTPINRIQAAYYALTGDSYLLNGDTDFAATYYGLSNRYNTKNPHVHYALAFIELSKKNTEGYLNALFYNMEQEPLEQSFLKVAAQYAERQLFIQAIEKLKEGSRWFPHSNRLYNNLALAYAHFGIADSALFYLEKAQKAGLGSKLFAANLSAVLGRHPLGKEAIPHKLLATTEEPAALANAYLAALRTGDSLPLPFKEEWFKDSSLTYAESMYLANYTLAHINSGNEPPSLTYLERCLSYIPWREAFGQELLLAKAIYLYYGSKRCGDAFSALRSLTQGGAMHAPLLAAWYIEHGNYEAAAQAVGYAASLGQPKAQLTLALALTAQGKIQEALPWWKLLATQKAQPLAYMQAFIDAMPEVLQAAAPSTDWEEWKTFAFLYYRNDLAPDKLHEYLDYLQSPKYKLWAQYHWAERLLAAGQLQEASKYLIAPPQSLQAPWLKSLYAQLAIRQAAETAQVARLAELIQSYESQMSAFDRLYVYYAQGVLAESKKQTQEALQWYRRSNEALPFYAPAYLRAVALLNAEGKEMEAYHLLITALRQNENSIPLTKAYVLQALRIGATSYAEQELKNLQRLMPEKDFREFQAIYEKQQAFLEQRTQ</sequence>
<keyword evidence="1" id="KW-1133">Transmembrane helix</keyword>
<feature type="transmembrane region" description="Helical" evidence="1">
    <location>
        <begin position="380"/>
        <end position="398"/>
    </location>
</feature>
<protein>
    <recommendedName>
        <fullName evidence="4">Tetratricopeptide repeat protein</fullName>
    </recommendedName>
</protein>
<evidence type="ECO:0000313" key="2">
    <source>
        <dbReference type="EMBL" id="NIK74518.1"/>
    </source>
</evidence>
<feature type="transmembrane region" description="Helical" evidence="1">
    <location>
        <begin position="110"/>
        <end position="129"/>
    </location>
</feature>
<proteinExistence type="predicted"/>
<feature type="transmembrane region" description="Helical" evidence="1">
    <location>
        <begin position="268"/>
        <end position="287"/>
    </location>
</feature>
<gene>
    <name evidence="2" type="ORF">FHS56_002043</name>
</gene>
<keyword evidence="1" id="KW-0472">Membrane</keyword>
<evidence type="ECO:0000313" key="3">
    <source>
        <dbReference type="Proteomes" id="UP000537126"/>
    </source>
</evidence>
<name>A0A846MS67_9BACT</name>
<reference evidence="2 3" key="1">
    <citation type="submission" date="2020-03" db="EMBL/GenBank/DDBJ databases">
        <title>Genomic Encyclopedia of Type Strains, Phase IV (KMG-IV): sequencing the most valuable type-strain genomes for metagenomic binning, comparative biology and taxonomic classification.</title>
        <authorList>
            <person name="Goeker M."/>
        </authorList>
    </citation>
    <scope>NUCLEOTIDE SEQUENCE [LARGE SCALE GENOMIC DNA]</scope>
    <source>
        <strain evidence="2 3">DSM 5718</strain>
    </source>
</reference>
<feature type="transmembrane region" description="Helical" evidence="1">
    <location>
        <begin position="243"/>
        <end position="262"/>
    </location>
</feature>
<dbReference type="AlphaFoldDB" id="A0A846MS67"/>
<organism evidence="2 3">
    <name type="scientific">Thermonema lapsum</name>
    <dbReference type="NCBI Taxonomy" id="28195"/>
    <lineage>
        <taxon>Bacteria</taxon>
        <taxon>Pseudomonadati</taxon>
        <taxon>Bacteroidota</taxon>
        <taxon>Cytophagia</taxon>
        <taxon>Cytophagales</taxon>
        <taxon>Thermonemataceae</taxon>
        <taxon>Thermonema</taxon>
    </lineage>
</organism>
<dbReference type="EMBL" id="JAASRN010000003">
    <property type="protein sequence ID" value="NIK74518.1"/>
    <property type="molecule type" value="Genomic_DNA"/>
</dbReference>
<feature type="transmembrane region" description="Helical" evidence="1">
    <location>
        <begin position="82"/>
        <end position="103"/>
    </location>
</feature>
<dbReference type="Proteomes" id="UP000537126">
    <property type="component" value="Unassembled WGS sequence"/>
</dbReference>
<keyword evidence="3" id="KW-1185">Reference proteome</keyword>
<evidence type="ECO:0000256" key="1">
    <source>
        <dbReference type="SAM" id="Phobius"/>
    </source>
</evidence>
<feature type="transmembrane region" description="Helical" evidence="1">
    <location>
        <begin position="307"/>
        <end position="325"/>
    </location>
</feature>
<dbReference type="RefSeq" id="WP_166920361.1">
    <property type="nucleotide sequence ID" value="NZ_JAASRN010000003.1"/>
</dbReference>
<dbReference type="InterPro" id="IPR011990">
    <property type="entry name" value="TPR-like_helical_dom_sf"/>
</dbReference>
<accession>A0A846MS67</accession>
<feature type="transmembrane region" description="Helical" evidence="1">
    <location>
        <begin position="331"/>
        <end position="354"/>
    </location>
</feature>
<feature type="transmembrane region" description="Helical" evidence="1">
    <location>
        <begin position="168"/>
        <end position="188"/>
    </location>
</feature>
<dbReference type="SUPFAM" id="SSF48452">
    <property type="entry name" value="TPR-like"/>
    <property type="match status" value="1"/>
</dbReference>
<feature type="transmembrane region" description="Helical" evidence="1">
    <location>
        <begin position="7"/>
        <end position="27"/>
    </location>
</feature>
<feature type="transmembrane region" description="Helical" evidence="1">
    <location>
        <begin position="200"/>
        <end position="223"/>
    </location>
</feature>
<feature type="transmembrane region" description="Helical" evidence="1">
    <location>
        <begin position="135"/>
        <end position="156"/>
    </location>
</feature>
<comment type="caution">
    <text evidence="2">The sequence shown here is derived from an EMBL/GenBank/DDBJ whole genome shotgun (WGS) entry which is preliminary data.</text>
</comment>
<dbReference type="Gene3D" id="1.25.40.10">
    <property type="entry name" value="Tetratricopeptide repeat domain"/>
    <property type="match status" value="1"/>
</dbReference>